<protein>
    <submittedName>
        <fullName evidence="1">Uncharacterized protein</fullName>
    </submittedName>
</protein>
<sequence>MVIIPQKQQISHPALADTPIATQIISDTPGRLRLRIAPSHRQSEIMQQIVNFLETQPYIIQVKTNLHQGSILINYAENVTLAVVFASMQNLGINFTNYIPRNTKAAIYVRKSVIAVNNKFARATDSTVDLRVLFPLGLSILAVRQLIIKGMQLDMIPWYVLAWYAFDSFLKLNNVNSQNPYSQLNINNK</sequence>
<organism evidence="1 2">
    <name type="scientific">Calothrix parietina FACHB-288</name>
    <dbReference type="NCBI Taxonomy" id="2692896"/>
    <lineage>
        <taxon>Bacteria</taxon>
        <taxon>Bacillati</taxon>
        <taxon>Cyanobacteriota</taxon>
        <taxon>Cyanophyceae</taxon>
        <taxon>Nostocales</taxon>
        <taxon>Calotrichaceae</taxon>
        <taxon>Calothrix</taxon>
    </lineage>
</organism>
<keyword evidence="2" id="KW-1185">Reference proteome</keyword>
<accession>A0ABR8AGK9</accession>
<gene>
    <name evidence="1" type="ORF">H6G24_26905</name>
</gene>
<proteinExistence type="predicted"/>
<name>A0ABR8AGK9_9CYAN</name>
<comment type="caution">
    <text evidence="1">The sequence shown here is derived from an EMBL/GenBank/DDBJ whole genome shotgun (WGS) entry which is preliminary data.</text>
</comment>
<dbReference type="Proteomes" id="UP000658514">
    <property type="component" value="Unassembled WGS sequence"/>
</dbReference>
<dbReference type="EMBL" id="JACJQH010000052">
    <property type="protein sequence ID" value="MBD2199066.1"/>
    <property type="molecule type" value="Genomic_DNA"/>
</dbReference>
<evidence type="ECO:0000313" key="2">
    <source>
        <dbReference type="Proteomes" id="UP000658514"/>
    </source>
</evidence>
<dbReference type="Pfam" id="PF19991">
    <property type="entry name" value="HMA_2"/>
    <property type="match status" value="1"/>
</dbReference>
<reference evidence="1 2" key="1">
    <citation type="journal article" date="2020" name="ISME J.">
        <title>Comparative genomics reveals insights into cyanobacterial evolution and habitat adaptation.</title>
        <authorList>
            <person name="Chen M.Y."/>
            <person name="Teng W.K."/>
            <person name="Zhao L."/>
            <person name="Hu C.X."/>
            <person name="Zhou Y.K."/>
            <person name="Han B.P."/>
            <person name="Song L.R."/>
            <person name="Shu W.S."/>
        </authorList>
    </citation>
    <scope>NUCLEOTIDE SEQUENCE [LARGE SCALE GENOMIC DNA]</scope>
    <source>
        <strain evidence="1 2">FACHB-288</strain>
    </source>
</reference>
<evidence type="ECO:0000313" key="1">
    <source>
        <dbReference type="EMBL" id="MBD2199066.1"/>
    </source>
</evidence>